<comment type="caution">
    <text evidence="2">The sequence shown here is derived from an EMBL/GenBank/DDBJ whole genome shotgun (WGS) entry which is preliminary data.</text>
</comment>
<sequence length="73" mass="7708">MGQFSGGCYLSFGILVLLGSRVPATLARGKPTQTLFERTVFIPGASASETKLEKRGVCAPEKLFEAGLLVSGF</sequence>
<feature type="chain" id="PRO_5044856780" description="Secreted protein" evidence="1">
    <location>
        <begin position="28"/>
        <end position="73"/>
    </location>
</feature>
<evidence type="ECO:0008006" key="4">
    <source>
        <dbReference type="Google" id="ProtNLM"/>
    </source>
</evidence>
<evidence type="ECO:0000256" key="1">
    <source>
        <dbReference type="SAM" id="SignalP"/>
    </source>
</evidence>
<dbReference type="EMBL" id="JBIYXZ010002089">
    <property type="protein sequence ID" value="KAL3042042.1"/>
    <property type="molecule type" value="Genomic_DNA"/>
</dbReference>
<evidence type="ECO:0000313" key="2">
    <source>
        <dbReference type="EMBL" id="KAL3042042.1"/>
    </source>
</evidence>
<reference evidence="2 3" key="2">
    <citation type="journal article" date="2024" name="G3 (Bethesda)">
        <title>The genome of the cryopelagic Antarctic bald notothen, Trematomus borchgrevinki.</title>
        <authorList>
            <person name="Rayamajhi N."/>
            <person name="Rivera-Colon A.G."/>
            <person name="Minhas B.F."/>
            <person name="Cheng C.C."/>
            <person name="Catchen J.M."/>
        </authorList>
    </citation>
    <scope>NUCLEOTIDE SEQUENCE [LARGE SCALE GENOMIC DNA]</scope>
    <source>
        <strain evidence="2">AGRC-2024</strain>
    </source>
</reference>
<name>A0ABD2FJY2_PAGBO</name>
<gene>
    <name evidence="2" type="ORF">OYC64_020070</name>
</gene>
<feature type="signal peptide" evidence="1">
    <location>
        <begin position="1"/>
        <end position="27"/>
    </location>
</feature>
<organism evidence="2 3">
    <name type="scientific">Pagothenia borchgrevinki</name>
    <name type="common">Bald rockcod</name>
    <name type="synonym">Trematomus borchgrevinki</name>
    <dbReference type="NCBI Taxonomy" id="8213"/>
    <lineage>
        <taxon>Eukaryota</taxon>
        <taxon>Metazoa</taxon>
        <taxon>Chordata</taxon>
        <taxon>Craniata</taxon>
        <taxon>Vertebrata</taxon>
        <taxon>Euteleostomi</taxon>
        <taxon>Actinopterygii</taxon>
        <taxon>Neopterygii</taxon>
        <taxon>Teleostei</taxon>
        <taxon>Neoteleostei</taxon>
        <taxon>Acanthomorphata</taxon>
        <taxon>Eupercaria</taxon>
        <taxon>Perciformes</taxon>
        <taxon>Notothenioidei</taxon>
        <taxon>Nototheniidae</taxon>
        <taxon>Pagothenia</taxon>
    </lineage>
</organism>
<dbReference type="Proteomes" id="UP001619887">
    <property type="component" value="Unassembled WGS sequence"/>
</dbReference>
<protein>
    <recommendedName>
        <fullName evidence="4">Secreted protein</fullName>
    </recommendedName>
</protein>
<evidence type="ECO:0000313" key="3">
    <source>
        <dbReference type="Proteomes" id="UP001619887"/>
    </source>
</evidence>
<keyword evidence="3" id="KW-1185">Reference proteome</keyword>
<reference evidence="2 3" key="1">
    <citation type="journal article" date="2022" name="G3 (Bethesda)">
        <title>Evaluating Illumina-, Nanopore-, and PacBio-based genome assembly strategies with the bald notothen, Trematomus borchgrevinki.</title>
        <authorList>
            <person name="Rayamajhi N."/>
            <person name="Cheng C.C."/>
            <person name="Catchen J.M."/>
        </authorList>
    </citation>
    <scope>NUCLEOTIDE SEQUENCE [LARGE SCALE GENOMIC DNA]</scope>
    <source>
        <strain evidence="2">AGRC-2024</strain>
    </source>
</reference>
<keyword evidence="1" id="KW-0732">Signal</keyword>
<proteinExistence type="predicted"/>
<accession>A0ABD2FJY2</accession>
<dbReference type="AlphaFoldDB" id="A0ABD2FJY2"/>